<evidence type="ECO:0000256" key="5">
    <source>
        <dbReference type="ARBA" id="ARBA00022692"/>
    </source>
</evidence>
<dbReference type="GO" id="GO:0004168">
    <property type="term" value="F:dolichol kinase activity"/>
    <property type="evidence" value="ECO:0007669"/>
    <property type="project" value="UniProtKB-EC"/>
</dbReference>
<dbReference type="PANTHER" id="PTHR13205">
    <property type="entry name" value="TRANSMEMBRANE PROTEIN 15-RELATED"/>
    <property type="match status" value="1"/>
</dbReference>
<organism evidence="11 12">
    <name type="scientific">Dreissena polymorpha</name>
    <name type="common">Zebra mussel</name>
    <name type="synonym">Mytilus polymorpha</name>
    <dbReference type="NCBI Taxonomy" id="45954"/>
    <lineage>
        <taxon>Eukaryota</taxon>
        <taxon>Metazoa</taxon>
        <taxon>Spiralia</taxon>
        <taxon>Lophotrochozoa</taxon>
        <taxon>Mollusca</taxon>
        <taxon>Bivalvia</taxon>
        <taxon>Autobranchia</taxon>
        <taxon>Heteroconchia</taxon>
        <taxon>Euheterodonta</taxon>
        <taxon>Imparidentia</taxon>
        <taxon>Neoheterodontei</taxon>
        <taxon>Myida</taxon>
        <taxon>Dreissenoidea</taxon>
        <taxon>Dreissenidae</taxon>
        <taxon>Dreissena</taxon>
    </lineage>
</organism>
<feature type="transmembrane region" description="Helical" evidence="10">
    <location>
        <begin position="109"/>
        <end position="130"/>
    </location>
</feature>
<evidence type="ECO:0000256" key="3">
    <source>
        <dbReference type="ARBA" id="ARBA00012132"/>
    </source>
</evidence>
<evidence type="ECO:0000256" key="9">
    <source>
        <dbReference type="ARBA" id="ARBA00023136"/>
    </source>
</evidence>
<evidence type="ECO:0000256" key="8">
    <source>
        <dbReference type="ARBA" id="ARBA00022989"/>
    </source>
</evidence>
<evidence type="ECO:0000313" key="11">
    <source>
        <dbReference type="EMBL" id="KAH3837466.1"/>
    </source>
</evidence>
<dbReference type="GO" id="GO:0043048">
    <property type="term" value="P:dolichyl monophosphate biosynthetic process"/>
    <property type="evidence" value="ECO:0007669"/>
    <property type="project" value="TreeGrafter"/>
</dbReference>
<evidence type="ECO:0000256" key="1">
    <source>
        <dbReference type="ARBA" id="ARBA00004477"/>
    </source>
</evidence>
<accession>A0A9D4QNA3</accession>
<protein>
    <recommendedName>
        <fullName evidence="3">dolichol kinase</fullName>
        <ecNumber evidence="3">2.7.1.108</ecNumber>
    </recommendedName>
</protein>
<keyword evidence="7" id="KW-0256">Endoplasmic reticulum</keyword>
<comment type="caution">
    <text evidence="11">The sequence shown here is derived from an EMBL/GenBank/DDBJ whole genome shotgun (WGS) entry which is preliminary data.</text>
</comment>
<dbReference type="GO" id="GO:0005789">
    <property type="term" value="C:endoplasmic reticulum membrane"/>
    <property type="evidence" value="ECO:0007669"/>
    <property type="project" value="UniProtKB-SubCell"/>
</dbReference>
<feature type="transmembrane region" description="Helical" evidence="10">
    <location>
        <begin position="136"/>
        <end position="156"/>
    </location>
</feature>
<keyword evidence="6" id="KW-0418">Kinase</keyword>
<comment type="subcellular location">
    <subcellularLocation>
        <location evidence="1">Endoplasmic reticulum membrane</location>
        <topology evidence="1">Multi-pass membrane protein</topology>
    </subcellularLocation>
</comment>
<evidence type="ECO:0000256" key="7">
    <source>
        <dbReference type="ARBA" id="ARBA00022824"/>
    </source>
</evidence>
<feature type="transmembrane region" description="Helical" evidence="10">
    <location>
        <begin position="331"/>
        <end position="351"/>
    </location>
</feature>
<keyword evidence="4" id="KW-0808">Transferase</keyword>
<keyword evidence="8 10" id="KW-1133">Transmembrane helix</keyword>
<evidence type="ECO:0000256" key="4">
    <source>
        <dbReference type="ARBA" id="ARBA00022679"/>
    </source>
</evidence>
<feature type="non-terminal residue" evidence="11">
    <location>
        <position position="499"/>
    </location>
</feature>
<feature type="transmembrane region" description="Helical" evidence="10">
    <location>
        <begin position="49"/>
        <end position="68"/>
    </location>
</feature>
<evidence type="ECO:0000256" key="10">
    <source>
        <dbReference type="SAM" id="Phobius"/>
    </source>
</evidence>
<keyword evidence="9 10" id="KW-0472">Membrane</keyword>
<feature type="transmembrane region" description="Helical" evidence="10">
    <location>
        <begin position="309"/>
        <end position="325"/>
    </location>
</feature>
<keyword evidence="12" id="KW-1185">Reference proteome</keyword>
<gene>
    <name evidence="11" type="ORF">DPMN_110856</name>
</gene>
<name>A0A9D4QNA3_DREPO</name>
<feature type="transmembrane region" description="Helical" evidence="10">
    <location>
        <begin position="80"/>
        <end position="97"/>
    </location>
</feature>
<dbReference type="AlphaFoldDB" id="A0A9D4QNA3"/>
<comment type="similarity">
    <text evidence="2">Belongs to the polyprenol kinase family.</text>
</comment>
<sequence length="499" mass="55062">FRHKDAGLWCCLVVPVLLCSQGPLMSQLLVIASLLVYMWTFHTNWQADLTTVAIIVLYICGRVGYLVYNSFTVGEESITLSHILALCLYVTLLIKVPNQFPASFTFGEVAMTCQLYTVAWYMCVQAGQHFQAVEDHIRLGMVAFCGVHVFVAIVLLSRQLGLSPLAVWGILIVCGLTTAIITLHFLVNLTQLQVWMFSRTSVVMLAWWATLTVSSILVVALMGNVPSATTTTSDRDQLTKHIGQFDKLPDTSGQQIEASEYKEISKSISCKNSKVAVPSHTRNNVEVHKHSWRDTMSIQAHVSTVTRKYFHLMLLLVFIPGLMYTPRLLYVASALATGVIFIMEFIRYMLLPPMGELLHSYLSVFVDTQDKGQIILTPLYLILGCSLPLWCLPNTGNAHVSLFSGLLSIGVGDSAASIVGRKFGVHKWPDSSKTLEGTAASVVFQLLAVIGLVYTGVTHSHLSLPLLLTIICNAVLESCTQQIDNLVVPVFTFMTLTSL</sequence>
<evidence type="ECO:0000313" key="12">
    <source>
        <dbReference type="Proteomes" id="UP000828390"/>
    </source>
</evidence>
<dbReference type="EC" id="2.7.1.108" evidence="3"/>
<feature type="transmembrane region" description="Helical" evidence="10">
    <location>
        <begin position="372"/>
        <end position="390"/>
    </location>
</feature>
<feature type="transmembrane region" description="Helical" evidence="10">
    <location>
        <begin position="439"/>
        <end position="457"/>
    </location>
</feature>
<feature type="transmembrane region" description="Helical" evidence="10">
    <location>
        <begin position="402"/>
        <end position="419"/>
    </location>
</feature>
<keyword evidence="5 10" id="KW-0812">Transmembrane</keyword>
<evidence type="ECO:0000256" key="2">
    <source>
        <dbReference type="ARBA" id="ARBA00010794"/>
    </source>
</evidence>
<dbReference type="InterPro" id="IPR032974">
    <property type="entry name" value="Polypren_kinase"/>
</dbReference>
<reference evidence="11" key="2">
    <citation type="submission" date="2020-11" db="EMBL/GenBank/DDBJ databases">
        <authorList>
            <person name="McCartney M.A."/>
            <person name="Auch B."/>
            <person name="Kono T."/>
            <person name="Mallez S."/>
            <person name="Becker A."/>
            <person name="Gohl D.M."/>
            <person name="Silverstein K.A.T."/>
            <person name="Koren S."/>
            <person name="Bechman K.B."/>
            <person name="Herman A."/>
            <person name="Abrahante J.E."/>
            <person name="Garbe J."/>
        </authorList>
    </citation>
    <scope>NUCLEOTIDE SEQUENCE</scope>
    <source>
        <strain evidence="11">Duluth1</strain>
        <tissue evidence="11">Whole animal</tissue>
    </source>
</reference>
<proteinExistence type="inferred from homology"/>
<dbReference type="Proteomes" id="UP000828390">
    <property type="component" value="Unassembled WGS sequence"/>
</dbReference>
<feature type="transmembrane region" description="Helical" evidence="10">
    <location>
        <begin position="165"/>
        <end position="185"/>
    </location>
</feature>
<reference evidence="11" key="1">
    <citation type="journal article" date="2019" name="bioRxiv">
        <title>The Genome of the Zebra Mussel, Dreissena polymorpha: A Resource for Invasive Species Research.</title>
        <authorList>
            <person name="McCartney M.A."/>
            <person name="Auch B."/>
            <person name="Kono T."/>
            <person name="Mallez S."/>
            <person name="Zhang Y."/>
            <person name="Obille A."/>
            <person name="Becker A."/>
            <person name="Abrahante J.E."/>
            <person name="Garbe J."/>
            <person name="Badalamenti J.P."/>
            <person name="Herman A."/>
            <person name="Mangelson H."/>
            <person name="Liachko I."/>
            <person name="Sullivan S."/>
            <person name="Sone E.D."/>
            <person name="Koren S."/>
            <person name="Silverstein K.A.T."/>
            <person name="Beckman K.B."/>
            <person name="Gohl D.M."/>
        </authorList>
    </citation>
    <scope>NUCLEOTIDE SEQUENCE</scope>
    <source>
        <strain evidence="11">Duluth1</strain>
        <tissue evidence="11">Whole animal</tissue>
    </source>
</reference>
<dbReference type="PANTHER" id="PTHR13205:SF15">
    <property type="entry name" value="DOLICHOL KINASE"/>
    <property type="match status" value="1"/>
</dbReference>
<feature type="transmembrane region" description="Helical" evidence="10">
    <location>
        <begin position="6"/>
        <end position="37"/>
    </location>
</feature>
<feature type="transmembrane region" description="Helical" evidence="10">
    <location>
        <begin position="205"/>
        <end position="225"/>
    </location>
</feature>
<dbReference type="EMBL" id="JAIWYP010000004">
    <property type="protein sequence ID" value="KAH3837466.1"/>
    <property type="molecule type" value="Genomic_DNA"/>
</dbReference>
<evidence type="ECO:0000256" key="6">
    <source>
        <dbReference type="ARBA" id="ARBA00022777"/>
    </source>
</evidence>